<dbReference type="OrthoDB" id="6514555at2759"/>
<dbReference type="PANTHER" id="PTHR10643">
    <property type="entry name" value="KINETOCHORE PROTEIN NDC80"/>
    <property type="match status" value="1"/>
</dbReference>
<feature type="region of interest" description="Disordered" evidence="12">
    <location>
        <begin position="56"/>
        <end position="203"/>
    </location>
</feature>
<evidence type="ECO:0000256" key="10">
    <source>
        <dbReference type="RuleBase" id="RU368072"/>
    </source>
</evidence>
<keyword evidence="5 10" id="KW-0995">Kinetochore</keyword>
<organism evidence="14">
    <name type="scientific">Medioppia subpectinata</name>
    <dbReference type="NCBI Taxonomy" id="1979941"/>
    <lineage>
        <taxon>Eukaryota</taxon>
        <taxon>Metazoa</taxon>
        <taxon>Ecdysozoa</taxon>
        <taxon>Arthropoda</taxon>
        <taxon>Chelicerata</taxon>
        <taxon>Arachnida</taxon>
        <taxon>Acari</taxon>
        <taxon>Acariformes</taxon>
        <taxon>Sarcoptiformes</taxon>
        <taxon>Oribatida</taxon>
        <taxon>Brachypylina</taxon>
        <taxon>Oppioidea</taxon>
        <taxon>Oppiidae</taxon>
        <taxon>Medioppia</taxon>
    </lineage>
</organism>
<name>A0A7R9Q4R6_9ACAR</name>
<feature type="coiled-coil region" evidence="11">
    <location>
        <begin position="459"/>
        <end position="514"/>
    </location>
</feature>
<dbReference type="InterPro" id="IPR038273">
    <property type="entry name" value="Ndc80_sf"/>
</dbReference>
<comment type="subcellular location">
    <subcellularLocation>
        <location evidence="10">Chromosome</location>
        <location evidence="10">Centromere</location>
        <location evidence="10">Kinetochore</location>
    </subcellularLocation>
    <subcellularLocation>
        <location evidence="10">Nucleus</location>
    </subcellularLocation>
</comment>
<keyword evidence="9 10" id="KW-0137">Centromere</keyword>
<dbReference type="PANTHER" id="PTHR10643:SF2">
    <property type="entry name" value="KINETOCHORE PROTEIN NDC80 HOMOLOG"/>
    <property type="match status" value="1"/>
</dbReference>
<dbReference type="EMBL" id="CAJPIZ010011117">
    <property type="protein sequence ID" value="CAG2112950.1"/>
    <property type="molecule type" value="Genomic_DNA"/>
</dbReference>
<reference evidence="14" key="1">
    <citation type="submission" date="2020-11" db="EMBL/GenBank/DDBJ databases">
        <authorList>
            <person name="Tran Van P."/>
        </authorList>
    </citation>
    <scope>NUCLEOTIDE SEQUENCE</scope>
</reference>
<feature type="coiled-coil region" evidence="11">
    <location>
        <begin position="635"/>
        <end position="719"/>
    </location>
</feature>
<feature type="compositionally biased region" description="Gly residues" evidence="12">
    <location>
        <begin position="67"/>
        <end position="82"/>
    </location>
</feature>
<dbReference type="InterPro" id="IPR005550">
    <property type="entry name" value="Kinetochore_Ndc80"/>
</dbReference>
<evidence type="ECO:0000256" key="2">
    <source>
        <dbReference type="ARBA" id="ARBA00022454"/>
    </source>
</evidence>
<dbReference type="GO" id="GO:0051315">
    <property type="term" value="P:attachment of mitotic spindle microtubules to kinetochore"/>
    <property type="evidence" value="ECO:0007669"/>
    <property type="project" value="UniProtKB-UniRule"/>
</dbReference>
<sequence>TFVYSVTTYGVLDAIRRQRYGYIADVRRAELYCECADYLWCELWSAMNRQSNFGFGGRQSGIRPPQGYGGQQSGGGGGGGGQSRPKTQSTSSMSSIPSTASSRKTLQNNNFFNFPGSGGSSRLSSNAKSGAAGGRQSVFGNFRPNNPFSSARKSVTSKIGPLFGLTPQHNRASYQPQSCSSAQSSRRSSIGGSRGHVKDSRPLSEMSYHRQCVAKVVAFLTENQYPSPISKTFGSRPTVKEIANVFEFLFNCYGIRGKIVPMDVEIPKIMASLEYPFPVKKSDLVSFTSGRALGSVLGMLEWLVDSLSYTLLMDPIRSFFPNFEGEIDVRTELIRLCLRANDEGFEGDQLDACLHDLVVKTYGTEDDFEQMMDESEALEQEVQRLDEEIQQIRELPQTIQTYDADIKSYDNYMTEMTAHRNQNQTINWMKRSNRSVNCRKPYRHMTRTSTHRNQNQTILESLEKDCNEKMASIKKLEEQRKCLKSRVEEQEFGIEEAVLAKERKQQLEDEIKQEFGIIDDIRKGIRSTRLECSKYEDVIKKMHSDLDSFIAAMADLVDSPVMASYSSTLRHLIQSPEWMEILTALKNIKTGETTGASVSELEKLFSHKVHELKIAIVQQLSSLQGSVSLTEQQKLNEFNLVINEKEKQLKQNEKIVAQLMSDMENQRKDQVSQVAALQSECDRTRQLINEFDGNTKRSHKDVKQNLLDLQKQVEEKQRLYGNELSEMSDKFENSVNIDRKGINELTANLDAFIIEEKTKTKELKKALGKSGSDRDRKAKEKRDKKDKTDRKNKENK</sequence>
<feature type="compositionally biased region" description="Low complexity" evidence="12">
    <location>
        <begin position="87"/>
        <end position="115"/>
    </location>
</feature>
<dbReference type="Proteomes" id="UP000759131">
    <property type="component" value="Unassembled WGS sequence"/>
</dbReference>
<keyword evidence="2 10" id="KW-0158">Chromosome</keyword>
<evidence type="ECO:0000313" key="14">
    <source>
        <dbReference type="EMBL" id="CAD7632520.1"/>
    </source>
</evidence>
<evidence type="ECO:0000256" key="9">
    <source>
        <dbReference type="ARBA" id="ARBA00023328"/>
    </source>
</evidence>
<comment type="function">
    <text evidence="10">Acts as a component of the essential kinetochore-associated NDC80 complex, which is required for chromosome segregation and spindle checkpoint activity.</text>
</comment>
<evidence type="ECO:0000256" key="7">
    <source>
        <dbReference type="ARBA" id="ARBA00023242"/>
    </source>
</evidence>
<feature type="compositionally biased region" description="Polar residues" evidence="12">
    <location>
        <begin position="143"/>
        <end position="157"/>
    </location>
</feature>
<dbReference type="InterPro" id="IPR055260">
    <property type="entry name" value="Ndc80_CH"/>
</dbReference>
<dbReference type="Gene3D" id="1.10.418.30">
    <property type="entry name" value="Ncd80 complex, Ncd80 subunit"/>
    <property type="match status" value="1"/>
</dbReference>
<comment type="similarity">
    <text evidence="1 10">Belongs to the NDC80/HEC1 family.</text>
</comment>
<evidence type="ECO:0000256" key="5">
    <source>
        <dbReference type="ARBA" id="ARBA00022838"/>
    </source>
</evidence>
<comment type="subunit">
    <text evidence="10">Component of the NDC80 complex.</text>
</comment>
<feature type="coiled-coil region" evidence="11">
    <location>
        <begin position="368"/>
        <end position="395"/>
    </location>
</feature>
<gene>
    <name evidence="14" type="ORF">OSB1V03_LOCUS12923</name>
</gene>
<dbReference type="AlphaFoldDB" id="A0A7R9Q4R6"/>
<evidence type="ECO:0000256" key="1">
    <source>
        <dbReference type="ARBA" id="ARBA00007050"/>
    </source>
</evidence>
<evidence type="ECO:0000256" key="4">
    <source>
        <dbReference type="ARBA" id="ARBA00022776"/>
    </source>
</evidence>
<keyword evidence="4 10" id="KW-0498">Mitosis</keyword>
<protein>
    <recommendedName>
        <fullName evidence="10">Kinetochore protein NDC80</fullName>
    </recommendedName>
</protein>
<evidence type="ECO:0000313" key="15">
    <source>
        <dbReference type="Proteomes" id="UP000759131"/>
    </source>
</evidence>
<keyword evidence="3 10" id="KW-0132">Cell division</keyword>
<proteinExistence type="inferred from homology"/>
<keyword evidence="15" id="KW-1185">Reference proteome</keyword>
<evidence type="ECO:0000256" key="3">
    <source>
        <dbReference type="ARBA" id="ARBA00022618"/>
    </source>
</evidence>
<evidence type="ECO:0000256" key="12">
    <source>
        <dbReference type="SAM" id="MobiDB-lite"/>
    </source>
</evidence>
<keyword evidence="6 11" id="KW-0175">Coiled coil</keyword>
<evidence type="ECO:0000256" key="8">
    <source>
        <dbReference type="ARBA" id="ARBA00023306"/>
    </source>
</evidence>
<evidence type="ECO:0000256" key="6">
    <source>
        <dbReference type="ARBA" id="ARBA00023054"/>
    </source>
</evidence>
<evidence type="ECO:0000256" key="11">
    <source>
        <dbReference type="SAM" id="Coils"/>
    </source>
</evidence>
<feature type="region of interest" description="Disordered" evidence="12">
    <location>
        <begin position="762"/>
        <end position="796"/>
    </location>
</feature>
<dbReference type="GO" id="GO:0051301">
    <property type="term" value="P:cell division"/>
    <property type="evidence" value="ECO:0007669"/>
    <property type="project" value="UniProtKB-UniRule"/>
</dbReference>
<feature type="domain" description="Kinetochore protein Ndc80 CH" evidence="13">
    <location>
        <begin position="181"/>
        <end position="307"/>
    </location>
</feature>
<feature type="non-terminal residue" evidence="14">
    <location>
        <position position="1"/>
    </location>
</feature>
<accession>A0A7R9Q4R6</accession>
<keyword evidence="8 10" id="KW-0131">Cell cycle</keyword>
<dbReference type="GO" id="GO:0005634">
    <property type="term" value="C:nucleus"/>
    <property type="evidence" value="ECO:0007669"/>
    <property type="project" value="UniProtKB-SubCell"/>
</dbReference>
<feature type="compositionally biased region" description="Low complexity" evidence="12">
    <location>
        <begin position="173"/>
        <end position="191"/>
    </location>
</feature>
<dbReference type="Pfam" id="PF03801">
    <property type="entry name" value="Ndc80_HEC"/>
    <property type="match status" value="1"/>
</dbReference>
<evidence type="ECO:0000259" key="13">
    <source>
        <dbReference type="Pfam" id="PF03801"/>
    </source>
</evidence>
<dbReference type="GO" id="GO:0031262">
    <property type="term" value="C:Ndc80 complex"/>
    <property type="evidence" value="ECO:0007669"/>
    <property type="project" value="UniProtKB-UniRule"/>
</dbReference>
<dbReference type="EMBL" id="OC865692">
    <property type="protein sequence ID" value="CAD7632520.1"/>
    <property type="molecule type" value="Genomic_DNA"/>
</dbReference>
<keyword evidence="7 10" id="KW-0539">Nucleus</keyword>